<dbReference type="EMBL" id="BMYU01000003">
    <property type="protein sequence ID" value="GGX39478.1"/>
    <property type="molecule type" value="Genomic_DNA"/>
</dbReference>
<proteinExistence type="inferred from homology"/>
<feature type="signal peptide" evidence="2">
    <location>
        <begin position="1"/>
        <end position="20"/>
    </location>
</feature>
<dbReference type="RefSeq" id="WP_189356715.1">
    <property type="nucleotide sequence ID" value="NZ_BMYU01000003.1"/>
</dbReference>
<dbReference type="PANTHER" id="PTHR42928">
    <property type="entry name" value="TRICARBOXYLATE-BINDING PROTEIN"/>
    <property type="match status" value="1"/>
</dbReference>
<dbReference type="SUPFAM" id="SSF53850">
    <property type="entry name" value="Periplasmic binding protein-like II"/>
    <property type="match status" value="1"/>
</dbReference>
<comment type="similarity">
    <text evidence="1">Belongs to the UPF0065 (bug) family.</text>
</comment>
<dbReference type="InterPro" id="IPR005064">
    <property type="entry name" value="BUG"/>
</dbReference>
<keyword evidence="4" id="KW-1185">Reference proteome</keyword>
<dbReference type="InterPro" id="IPR042100">
    <property type="entry name" value="Bug_dom1"/>
</dbReference>
<feature type="chain" id="PRO_5045438977" evidence="2">
    <location>
        <begin position="21"/>
        <end position="323"/>
    </location>
</feature>
<dbReference type="Gene3D" id="3.40.190.10">
    <property type="entry name" value="Periplasmic binding protein-like II"/>
    <property type="match status" value="1"/>
</dbReference>
<reference evidence="4" key="1">
    <citation type="journal article" date="2019" name="Int. J. Syst. Evol. Microbiol.">
        <title>The Global Catalogue of Microorganisms (GCM) 10K type strain sequencing project: providing services to taxonomists for standard genome sequencing and annotation.</title>
        <authorList>
            <consortium name="The Broad Institute Genomics Platform"/>
            <consortium name="The Broad Institute Genome Sequencing Center for Infectious Disease"/>
            <person name="Wu L."/>
            <person name="Ma J."/>
        </authorList>
    </citation>
    <scope>NUCLEOTIDE SEQUENCE [LARGE SCALE GENOMIC DNA]</scope>
    <source>
        <strain evidence="4">KCTC 23917</strain>
    </source>
</reference>
<evidence type="ECO:0000313" key="3">
    <source>
        <dbReference type="EMBL" id="GGX39478.1"/>
    </source>
</evidence>
<evidence type="ECO:0000256" key="2">
    <source>
        <dbReference type="SAM" id="SignalP"/>
    </source>
</evidence>
<keyword evidence="2" id="KW-0732">Signal</keyword>
<dbReference type="Pfam" id="PF03401">
    <property type="entry name" value="TctC"/>
    <property type="match status" value="1"/>
</dbReference>
<gene>
    <name evidence="3" type="ORF">GCM10010946_17420</name>
</gene>
<organism evidence="3 4">
    <name type="scientific">Undibacterium squillarum</name>
    <dbReference type="NCBI Taxonomy" id="1131567"/>
    <lineage>
        <taxon>Bacteria</taxon>
        <taxon>Pseudomonadati</taxon>
        <taxon>Pseudomonadota</taxon>
        <taxon>Betaproteobacteria</taxon>
        <taxon>Burkholderiales</taxon>
        <taxon>Oxalobacteraceae</taxon>
        <taxon>Undibacterium</taxon>
    </lineage>
</organism>
<sequence>MTMRHLICSILLTASVPAVSASVFQTPDAVRPRCIVPAKPGGGMDLSCKLVQKAMPSQQFQISYLPGGVGAVAWTTLLSQRKAVPNTMVAFSGGSLLNIAEGKFGKADATQVRWVAAIGADYGMIAVRKDSPYKNLRELIDALRKQPARFSIGAGGTVGSQDWLKMAQIARIADIDPKALKLVAFEGGGESFTALLANHVQIVSGDVSEASLHAKAGEIRVLAVLADSRLPGALEHIPTAREQGYDVTWPIIRGVYMSPGISDNEYQFWVNQFEKAMENPAFTEQRKAMGLYPFSMTGKALTDYVMQTVERYRVQAKELGMVR</sequence>
<evidence type="ECO:0000313" key="4">
    <source>
        <dbReference type="Proteomes" id="UP000653343"/>
    </source>
</evidence>
<name>A0ABQ2XZ82_9BURK</name>
<dbReference type="CDD" id="cd07012">
    <property type="entry name" value="PBP2_Bug_TTT"/>
    <property type="match status" value="1"/>
</dbReference>
<dbReference type="Gene3D" id="3.40.190.150">
    <property type="entry name" value="Bordetella uptake gene, domain 1"/>
    <property type="match status" value="1"/>
</dbReference>
<dbReference type="Proteomes" id="UP000653343">
    <property type="component" value="Unassembled WGS sequence"/>
</dbReference>
<dbReference type="PANTHER" id="PTHR42928:SF3">
    <property type="entry name" value="UPF0065 PROTEIN YFLP"/>
    <property type="match status" value="1"/>
</dbReference>
<accession>A0ABQ2XZ82</accession>
<comment type="caution">
    <text evidence="3">The sequence shown here is derived from an EMBL/GenBank/DDBJ whole genome shotgun (WGS) entry which is preliminary data.</text>
</comment>
<evidence type="ECO:0000256" key="1">
    <source>
        <dbReference type="ARBA" id="ARBA00006987"/>
    </source>
</evidence>
<protein>
    <submittedName>
        <fullName evidence="3">Tricarboxylic transport membrane protein</fullName>
    </submittedName>
</protein>
<dbReference type="PIRSF" id="PIRSF017082">
    <property type="entry name" value="YflP"/>
    <property type="match status" value="1"/>
</dbReference>